<feature type="region of interest" description="Disordered" evidence="1">
    <location>
        <begin position="1"/>
        <end position="25"/>
    </location>
</feature>
<dbReference type="AlphaFoldDB" id="A0A834TQ62"/>
<protein>
    <submittedName>
        <fullName evidence="2">Uncharacterized protein</fullName>
    </submittedName>
</protein>
<proteinExistence type="predicted"/>
<feature type="compositionally biased region" description="Polar residues" evidence="1">
    <location>
        <begin position="11"/>
        <end position="25"/>
    </location>
</feature>
<evidence type="ECO:0000313" key="3">
    <source>
        <dbReference type="Proteomes" id="UP000634136"/>
    </source>
</evidence>
<evidence type="ECO:0000256" key="1">
    <source>
        <dbReference type="SAM" id="MobiDB-lite"/>
    </source>
</evidence>
<comment type="caution">
    <text evidence="2">The sequence shown here is derived from an EMBL/GenBank/DDBJ whole genome shotgun (WGS) entry which is preliminary data.</text>
</comment>
<sequence length="45" mass="5120">MAFEDHETQRIRGTSMSGSQSGFVANTSDYHTYFEPDTYTKESLP</sequence>
<accession>A0A834TQ62</accession>
<evidence type="ECO:0000313" key="2">
    <source>
        <dbReference type="EMBL" id="KAF7826373.1"/>
    </source>
</evidence>
<name>A0A834TQ62_9FABA</name>
<organism evidence="2 3">
    <name type="scientific">Senna tora</name>
    <dbReference type="NCBI Taxonomy" id="362788"/>
    <lineage>
        <taxon>Eukaryota</taxon>
        <taxon>Viridiplantae</taxon>
        <taxon>Streptophyta</taxon>
        <taxon>Embryophyta</taxon>
        <taxon>Tracheophyta</taxon>
        <taxon>Spermatophyta</taxon>
        <taxon>Magnoliopsida</taxon>
        <taxon>eudicotyledons</taxon>
        <taxon>Gunneridae</taxon>
        <taxon>Pentapetalae</taxon>
        <taxon>rosids</taxon>
        <taxon>fabids</taxon>
        <taxon>Fabales</taxon>
        <taxon>Fabaceae</taxon>
        <taxon>Caesalpinioideae</taxon>
        <taxon>Cassia clade</taxon>
        <taxon>Senna</taxon>
    </lineage>
</organism>
<feature type="compositionally biased region" description="Basic and acidic residues" evidence="1">
    <location>
        <begin position="1"/>
        <end position="10"/>
    </location>
</feature>
<dbReference type="EMBL" id="JAAIUW010000006">
    <property type="protein sequence ID" value="KAF7826373.1"/>
    <property type="molecule type" value="Genomic_DNA"/>
</dbReference>
<reference evidence="2" key="1">
    <citation type="submission" date="2020-09" db="EMBL/GenBank/DDBJ databases">
        <title>Genome-Enabled Discovery of Anthraquinone Biosynthesis in Senna tora.</title>
        <authorList>
            <person name="Kang S.-H."/>
            <person name="Pandey R.P."/>
            <person name="Lee C.-M."/>
            <person name="Sim J.-S."/>
            <person name="Jeong J.-T."/>
            <person name="Choi B.-S."/>
            <person name="Jung M."/>
            <person name="Ginzburg D."/>
            <person name="Zhao K."/>
            <person name="Won S.Y."/>
            <person name="Oh T.-J."/>
            <person name="Yu Y."/>
            <person name="Kim N.-H."/>
            <person name="Lee O.R."/>
            <person name="Lee T.-H."/>
            <person name="Bashyal P."/>
            <person name="Kim T.-S."/>
            <person name="Lee W.-H."/>
            <person name="Kawkins C."/>
            <person name="Kim C.-K."/>
            <person name="Kim J.S."/>
            <person name="Ahn B.O."/>
            <person name="Rhee S.Y."/>
            <person name="Sohng J.K."/>
        </authorList>
    </citation>
    <scope>NUCLEOTIDE SEQUENCE</scope>
    <source>
        <tissue evidence="2">Leaf</tissue>
    </source>
</reference>
<dbReference type="Proteomes" id="UP000634136">
    <property type="component" value="Unassembled WGS sequence"/>
</dbReference>
<keyword evidence="3" id="KW-1185">Reference proteome</keyword>
<gene>
    <name evidence="2" type="ORF">G2W53_017537</name>
</gene>